<dbReference type="InterPro" id="IPR006094">
    <property type="entry name" value="Oxid_FAD_bind_N"/>
</dbReference>
<name>A0A7H8R7K5_TALRU</name>
<evidence type="ECO:0000313" key="7">
    <source>
        <dbReference type="Proteomes" id="UP000509510"/>
    </source>
</evidence>
<reference evidence="7" key="1">
    <citation type="submission" date="2020-06" db="EMBL/GenBank/DDBJ databases">
        <title>A chromosome-scale genome assembly of Talaromyces rugulosus W13939.</title>
        <authorList>
            <person name="Wang B."/>
            <person name="Guo L."/>
            <person name="Ye K."/>
            <person name="Wang L."/>
        </authorList>
    </citation>
    <scope>NUCLEOTIDE SEQUENCE [LARGE SCALE GENOMIC DNA]</scope>
    <source>
        <strain evidence="7">W13939</strain>
    </source>
</reference>
<proteinExistence type="inferred from homology"/>
<evidence type="ECO:0000256" key="1">
    <source>
        <dbReference type="ARBA" id="ARBA00005466"/>
    </source>
</evidence>
<dbReference type="PANTHER" id="PTHR42973">
    <property type="entry name" value="BINDING OXIDOREDUCTASE, PUTATIVE (AFU_ORTHOLOGUE AFUA_1G17690)-RELATED"/>
    <property type="match status" value="1"/>
</dbReference>
<dbReference type="Proteomes" id="UP000509510">
    <property type="component" value="Chromosome V"/>
</dbReference>
<dbReference type="InterPro" id="IPR050416">
    <property type="entry name" value="FAD-linked_Oxidoreductase"/>
</dbReference>
<dbReference type="AlphaFoldDB" id="A0A7H8R7K5"/>
<gene>
    <name evidence="6" type="ORF">TRUGW13939_08897</name>
</gene>
<dbReference type="PROSITE" id="PS51387">
    <property type="entry name" value="FAD_PCMH"/>
    <property type="match status" value="1"/>
</dbReference>
<organism evidence="6 7">
    <name type="scientific">Talaromyces rugulosus</name>
    <name type="common">Penicillium rugulosum</name>
    <dbReference type="NCBI Taxonomy" id="121627"/>
    <lineage>
        <taxon>Eukaryota</taxon>
        <taxon>Fungi</taxon>
        <taxon>Dikarya</taxon>
        <taxon>Ascomycota</taxon>
        <taxon>Pezizomycotina</taxon>
        <taxon>Eurotiomycetes</taxon>
        <taxon>Eurotiomycetidae</taxon>
        <taxon>Eurotiales</taxon>
        <taxon>Trichocomaceae</taxon>
        <taxon>Talaromyces</taxon>
        <taxon>Talaromyces sect. Islandici</taxon>
    </lineage>
</organism>
<dbReference type="GeneID" id="55996381"/>
<dbReference type="KEGG" id="trg:TRUGW13939_08897"/>
<accession>A0A7H8R7K5</accession>
<keyword evidence="2" id="KW-0285">Flavoprotein</keyword>
<evidence type="ECO:0000313" key="6">
    <source>
        <dbReference type="EMBL" id="QKX61741.1"/>
    </source>
</evidence>
<dbReference type="Pfam" id="PF01565">
    <property type="entry name" value="FAD_binding_4"/>
    <property type="match status" value="1"/>
</dbReference>
<dbReference type="InterPro" id="IPR016169">
    <property type="entry name" value="FAD-bd_PCMH_sub2"/>
</dbReference>
<evidence type="ECO:0000256" key="2">
    <source>
        <dbReference type="ARBA" id="ARBA00022630"/>
    </source>
</evidence>
<dbReference type="InterPro" id="IPR036318">
    <property type="entry name" value="FAD-bd_PCMH-like_sf"/>
</dbReference>
<comment type="similarity">
    <text evidence="1">Belongs to the oxygen-dependent FAD-linked oxidoreductase family.</text>
</comment>
<dbReference type="RefSeq" id="XP_035347915.1">
    <property type="nucleotide sequence ID" value="XM_035492022.1"/>
</dbReference>
<dbReference type="OrthoDB" id="2151789at2759"/>
<dbReference type="EMBL" id="CP055902">
    <property type="protein sequence ID" value="QKX61741.1"/>
    <property type="molecule type" value="Genomic_DNA"/>
</dbReference>
<dbReference type="InterPro" id="IPR016166">
    <property type="entry name" value="FAD-bd_PCMH"/>
</dbReference>
<dbReference type="PANTHER" id="PTHR42973:SF53">
    <property type="entry name" value="FAD-BINDING PCMH-TYPE DOMAIN-CONTAINING PROTEIN-RELATED"/>
    <property type="match status" value="1"/>
</dbReference>
<keyword evidence="4" id="KW-0560">Oxidoreductase</keyword>
<keyword evidence="3" id="KW-0274">FAD</keyword>
<evidence type="ECO:0000259" key="5">
    <source>
        <dbReference type="PROSITE" id="PS51387"/>
    </source>
</evidence>
<evidence type="ECO:0000256" key="4">
    <source>
        <dbReference type="ARBA" id="ARBA00023002"/>
    </source>
</evidence>
<evidence type="ECO:0000256" key="3">
    <source>
        <dbReference type="ARBA" id="ARBA00022827"/>
    </source>
</evidence>
<protein>
    <recommendedName>
        <fullName evidence="5">FAD-binding PCMH-type domain-containing protein</fullName>
    </recommendedName>
</protein>
<dbReference type="GO" id="GO:0071949">
    <property type="term" value="F:FAD binding"/>
    <property type="evidence" value="ECO:0007669"/>
    <property type="project" value="InterPro"/>
</dbReference>
<dbReference type="SUPFAM" id="SSF56176">
    <property type="entry name" value="FAD-binding/transporter-associated domain-like"/>
    <property type="match status" value="1"/>
</dbReference>
<keyword evidence="7" id="KW-1185">Reference proteome</keyword>
<feature type="domain" description="FAD-binding PCMH-type" evidence="5">
    <location>
        <begin position="57"/>
        <end position="237"/>
    </location>
</feature>
<dbReference type="GO" id="GO:0016491">
    <property type="term" value="F:oxidoreductase activity"/>
    <property type="evidence" value="ECO:0007669"/>
    <property type="project" value="UniProtKB-KW"/>
</dbReference>
<sequence>MSSTTTTTVTTHGETTGIPPCNEIIQTLVEAGLGHRLLLPTNSAYESRIESWWALNSRLHPWCIVQPHNAEEVSTILKALLKTGSDSNNSNNGEWHIAVRSGGHGPRYTNNIDNGVTIDLAHMNQASYNRETNIASIGAGGRWATVLAELQKEDVFVPGGRDGSVGVGGFLLGGGLNYFMGRQGLGCDSIKNFEVVLASGKIVNANAQENSDLWRALRGGGSNFGIVTRFDMDALPSRNISYGLRMMSSDYTSEFVDAVVHFTDHFHEHDGDALVPWVMHTSRLAHVGVVAAAIYVNTEGDENSTAFDRIKQIPNIHPDRTFTDSYAVAAERSQMAGGAWTTNATLTFKNDKQIITRVVDLHSQFVQTLMHALGGENFDSMSFLQPLPGFIGDISNKKGGNVLGLETRHNMIMWTGGILVKTNQNDYDMAHGKLMALMADIKSYAASVDGEGRLKYMNYADPSQDCLGSYGEENVEFIRQVAARYDPTAVFQKLVPGGWKISRVGVE</sequence>
<dbReference type="Gene3D" id="3.30.465.10">
    <property type="match status" value="1"/>
</dbReference>